<evidence type="ECO:0000313" key="2">
    <source>
        <dbReference type="EnsemblPlants" id="Kaladp0039s0775.1.v1.1"/>
    </source>
</evidence>
<feature type="region of interest" description="Disordered" evidence="1">
    <location>
        <begin position="190"/>
        <end position="255"/>
    </location>
</feature>
<feature type="compositionally biased region" description="Polar residues" evidence="1">
    <location>
        <begin position="1"/>
        <end position="16"/>
    </location>
</feature>
<dbReference type="AlphaFoldDB" id="A0A7N0TLK7"/>
<feature type="region of interest" description="Disordered" evidence="1">
    <location>
        <begin position="1"/>
        <end position="52"/>
    </location>
</feature>
<evidence type="ECO:0000313" key="3">
    <source>
        <dbReference type="Proteomes" id="UP000594263"/>
    </source>
</evidence>
<dbReference type="Proteomes" id="UP000594263">
    <property type="component" value="Unplaced"/>
</dbReference>
<organism evidence="2 3">
    <name type="scientific">Kalanchoe fedtschenkoi</name>
    <name type="common">Lavender scallops</name>
    <name type="synonym">South American air plant</name>
    <dbReference type="NCBI Taxonomy" id="63787"/>
    <lineage>
        <taxon>Eukaryota</taxon>
        <taxon>Viridiplantae</taxon>
        <taxon>Streptophyta</taxon>
        <taxon>Embryophyta</taxon>
        <taxon>Tracheophyta</taxon>
        <taxon>Spermatophyta</taxon>
        <taxon>Magnoliopsida</taxon>
        <taxon>eudicotyledons</taxon>
        <taxon>Gunneridae</taxon>
        <taxon>Pentapetalae</taxon>
        <taxon>Saxifragales</taxon>
        <taxon>Crassulaceae</taxon>
        <taxon>Kalanchoe</taxon>
    </lineage>
</organism>
<feature type="compositionally biased region" description="Polar residues" evidence="1">
    <location>
        <begin position="33"/>
        <end position="42"/>
    </location>
</feature>
<accession>A0A7N0TLK7</accession>
<keyword evidence="3" id="KW-1185">Reference proteome</keyword>
<dbReference type="PANTHER" id="PTHR34210:SF4">
    <property type="match status" value="1"/>
</dbReference>
<name>A0A7N0TLK7_KALFE</name>
<protein>
    <submittedName>
        <fullName evidence="2">Uncharacterized protein</fullName>
    </submittedName>
</protein>
<reference evidence="2" key="1">
    <citation type="submission" date="2021-01" db="UniProtKB">
        <authorList>
            <consortium name="EnsemblPlants"/>
        </authorList>
    </citation>
    <scope>IDENTIFICATION</scope>
</reference>
<feature type="compositionally biased region" description="Basic and acidic residues" evidence="1">
    <location>
        <begin position="17"/>
        <end position="28"/>
    </location>
</feature>
<evidence type="ECO:0000256" key="1">
    <source>
        <dbReference type="SAM" id="MobiDB-lite"/>
    </source>
</evidence>
<dbReference type="EnsemblPlants" id="Kaladp0039s0775.1.v1.1">
    <property type="protein sequence ID" value="Kaladp0039s0775.1.v1.1"/>
    <property type="gene ID" value="Kaladp0039s0775.v1.1"/>
</dbReference>
<proteinExistence type="predicted"/>
<sequence>MSHDGTQMSNAVPSQPSRDDHGRNERRSYHQGYVSNLNTNFEKQAEREAVQAEQDMEIGYEETPSPLTFESLERKFNDEIVRLVKEHSDLEDVEITRHKERLIEINTQYQLELSSLRSRQAARREEFLHKESVTRFYQFQKSGIQEYPSSMTMGDFHGYGRGAASVTGGGVVDQYIPCVVSAEATRPYGNSAGQHFSPRAGGEATRGYRDPPYSQFESHSGERGGGYRGNVKTEDGAGRVPYPVGRVYKRGSHYH</sequence>
<dbReference type="PANTHER" id="PTHR34210">
    <property type="entry name" value="OS01G0252900 PROTEIN"/>
    <property type="match status" value="1"/>
</dbReference>
<dbReference type="Gramene" id="Kaladp0039s0775.1.v1.1">
    <property type="protein sequence ID" value="Kaladp0039s0775.1.v1.1"/>
    <property type="gene ID" value="Kaladp0039s0775.v1.1"/>
</dbReference>